<dbReference type="GO" id="GO:0008270">
    <property type="term" value="F:zinc ion binding"/>
    <property type="evidence" value="ECO:0007669"/>
    <property type="project" value="UniProtKB-KW"/>
</dbReference>
<proteinExistence type="predicted"/>
<dbReference type="SUPFAM" id="SSF144232">
    <property type="entry name" value="HIT/MYND zinc finger-like"/>
    <property type="match status" value="1"/>
</dbReference>
<dbReference type="AlphaFoldDB" id="A0A0B6YXQ3"/>
<reference evidence="6" key="1">
    <citation type="submission" date="2014-12" db="EMBL/GenBank/DDBJ databases">
        <title>Insight into the proteome of Arion vulgaris.</title>
        <authorList>
            <person name="Aradska J."/>
            <person name="Bulat T."/>
            <person name="Smidak R."/>
            <person name="Sarate P."/>
            <person name="Gangsoo J."/>
            <person name="Sialana F."/>
            <person name="Bilban M."/>
            <person name="Lubec G."/>
        </authorList>
    </citation>
    <scope>NUCLEOTIDE SEQUENCE</scope>
    <source>
        <tissue evidence="6">Skin</tissue>
    </source>
</reference>
<protein>
    <recommendedName>
        <fullName evidence="5">MYND-type domain-containing protein</fullName>
    </recommendedName>
</protein>
<evidence type="ECO:0000256" key="3">
    <source>
        <dbReference type="ARBA" id="ARBA00022833"/>
    </source>
</evidence>
<dbReference type="Pfam" id="PF01753">
    <property type="entry name" value="zf-MYND"/>
    <property type="match status" value="1"/>
</dbReference>
<feature type="non-terminal residue" evidence="6">
    <location>
        <position position="1"/>
    </location>
</feature>
<keyword evidence="3" id="KW-0862">Zinc</keyword>
<organism evidence="6">
    <name type="scientific">Arion vulgaris</name>
    <dbReference type="NCBI Taxonomy" id="1028688"/>
    <lineage>
        <taxon>Eukaryota</taxon>
        <taxon>Metazoa</taxon>
        <taxon>Spiralia</taxon>
        <taxon>Lophotrochozoa</taxon>
        <taxon>Mollusca</taxon>
        <taxon>Gastropoda</taxon>
        <taxon>Heterobranchia</taxon>
        <taxon>Euthyneura</taxon>
        <taxon>Panpulmonata</taxon>
        <taxon>Eupulmonata</taxon>
        <taxon>Stylommatophora</taxon>
        <taxon>Helicina</taxon>
        <taxon>Arionoidea</taxon>
        <taxon>Arionidae</taxon>
        <taxon>Arion</taxon>
    </lineage>
</organism>
<evidence type="ECO:0000256" key="4">
    <source>
        <dbReference type="PROSITE-ProRule" id="PRU00134"/>
    </source>
</evidence>
<keyword evidence="1" id="KW-0479">Metal-binding</keyword>
<dbReference type="PROSITE" id="PS50865">
    <property type="entry name" value="ZF_MYND_2"/>
    <property type="match status" value="1"/>
</dbReference>
<feature type="non-terminal residue" evidence="6">
    <location>
        <position position="95"/>
    </location>
</feature>
<keyword evidence="2 4" id="KW-0863">Zinc-finger</keyword>
<sequence length="95" mass="11212">KDNTKQSNLDVRLDKQANLKLSSLDQQQALKQISIKYKMSVSDLIRKALLPNEENKCTKCKRKISFTVICDKCFVFRYCSEKCLKDDHELHMYYC</sequence>
<feature type="domain" description="MYND-type" evidence="5">
    <location>
        <begin position="57"/>
        <end position="95"/>
    </location>
</feature>
<gene>
    <name evidence="6" type="primary">ORF41447</name>
</gene>
<name>A0A0B6YXQ3_9EUPU</name>
<dbReference type="InterPro" id="IPR002893">
    <property type="entry name" value="Znf_MYND"/>
</dbReference>
<evidence type="ECO:0000256" key="1">
    <source>
        <dbReference type="ARBA" id="ARBA00022723"/>
    </source>
</evidence>
<dbReference type="Gene3D" id="6.10.140.2220">
    <property type="match status" value="1"/>
</dbReference>
<evidence type="ECO:0000259" key="5">
    <source>
        <dbReference type="PROSITE" id="PS50865"/>
    </source>
</evidence>
<accession>A0A0B6YXQ3</accession>
<evidence type="ECO:0000313" key="6">
    <source>
        <dbReference type="EMBL" id="CEK61149.1"/>
    </source>
</evidence>
<dbReference type="PROSITE" id="PS01360">
    <property type="entry name" value="ZF_MYND_1"/>
    <property type="match status" value="1"/>
</dbReference>
<evidence type="ECO:0000256" key="2">
    <source>
        <dbReference type="ARBA" id="ARBA00022771"/>
    </source>
</evidence>
<dbReference type="EMBL" id="HACG01014284">
    <property type="protein sequence ID" value="CEK61149.1"/>
    <property type="molecule type" value="Transcribed_RNA"/>
</dbReference>